<reference evidence="1" key="1">
    <citation type="submission" date="2024-05" db="EMBL/GenBank/DDBJ databases">
        <title>Isolation and characterization of the new Streptomyces phages Kamino, Geonosis, Abafar and Scarif infecting a broad range of host species.</title>
        <authorList>
            <person name="Rackow B."/>
            <person name="Rolland C."/>
            <person name="Mohnen I."/>
            <person name="Wittmann J."/>
            <person name="Muesken M."/>
            <person name="Overmann J."/>
            <person name="Frunzke J."/>
        </authorList>
    </citation>
    <scope>NUCLEOTIDE SEQUENCE</scope>
</reference>
<evidence type="ECO:0000313" key="1">
    <source>
        <dbReference type="EMBL" id="XBM95010.1"/>
    </source>
</evidence>
<gene>
    <name evidence="1" type="ORF">Geonosis_00045</name>
</gene>
<organism evidence="1">
    <name type="scientific">Streptomyces phage Geonosis</name>
    <dbReference type="NCBI Taxonomy" id="3158856"/>
    <lineage>
        <taxon>Viruses</taxon>
        <taxon>Duplodnaviria</taxon>
        <taxon>Heunggongvirae</taxon>
        <taxon>Uroviricota</taxon>
        <taxon>Caudoviricetes</taxon>
    </lineage>
</organism>
<accession>A0AAU7GX61</accession>
<evidence type="ECO:0008006" key="2">
    <source>
        <dbReference type="Google" id="ProtNLM"/>
    </source>
</evidence>
<protein>
    <recommendedName>
        <fullName evidence="2">Helix-turn-helix DNA binding domain protein</fullName>
    </recommendedName>
</protein>
<sequence length="75" mass="8451">MLLQLYHEGMTTTPVPKYLSRQEAALALGVDVPAVDRLISSGLLDRYRIRGRYVRVPAGQVAELASLPREWLLRC</sequence>
<name>A0AAU7GX61_9CAUD</name>
<proteinExistence type="predicted"/>
<dbReference type="EMBL" id="PP750866">
    <property type="protein sequence ID" value="XBM95010.1"/>
    <property type="molecule type" value="Genomic_DNA"/>
</dbReference>